<dbReference type="EMBL" id="JBJJXI010000037">
    <property type="protein sequence ID" value="KAL3402224.1"/>
    <property type="molecule type" value="Genomic_DNA"/>
</dbReference>
<dbReference type="AlphaFoldDB" id="A0ABD2XB77"/>
<dbReference type="SUPFAM" id="SSF53474">
    <property type="entry name" value="alpha/beta-Hydrolases"/>
    <property type="match status" value="1"/>
</dbReference>
<evidence type="ECO:0000313" key="3">
    <source>
        <dbReference type="EMBL" id="KAL3402224.1"/>
    </source>
</evidence>
<proteinExistence type="predicted"/>
<feature type="compositionally biased region" description="Low complexity" evidence="1">
    <location>
        <begin position="56"/>
        <end position="77"/>
    </location>
</feature>
<feature type="region of interest" description="Disordered" evidence="1">
    <location>
        <begin position="143"/>
        <end position="166"/>
    </location>
</feature>
<evidence type="ECO:0000256" key="2">
    <source>
        <dbReference type="SAM" id="Phobius"/>
    </source>
</evidence>
<keyword evidence="2" id="KW-1133">Transmembrane helix</keyword>
<feature type="transmembrane region" description="Helical" evidence="2">
    <location>
        <begin position="21"/>
        <end position="42"/>
    </location>
</feature>
<accession>A0ABD2XB77</accession>
<organism evidence="3 4">
    <name type="scientific">Trichogramma kaykai</name>
    <dbReference type="NCBI Taxonomy" id="54128"/>
    <lineage>
        <taxon>Eukaryota</taxon>
        <taxon>Metazoa</taxon>
        <taxon>Ecdysozoa</taxon>
        <taxon>Arthropoda</taxon>
        <taxon>Hexapoda</taxon>
        <taxon>Insecta</taxon>
        <taxon>Pterygota</taxon>
        <taxon>Neoptera</taxon>
        <taxon>Endopterygota</taxon>
        <taxon>Hymenoptera</taxon>
        <taxon>Apocrita</taxon>
        <taxon>Proctotrupomorpha</taxon>
        <taxon>Chalcidoidea</taxon>
        <taxon>Trichogrammatidae</taxon>
        <taxon>Trichogramma</taxon>
    </lineage>
</organism>
<evidence type="ECO:0000313" key="4">
    <source>
        <dbReference type="Proteomes" id="UP001627154"/>
    </source>
</evidence>
<keyword evidence="2" id="KW-0472">Membrane</keyword>
<reference evidence="3 4" key="1">
    <citation type="journal article" date="2024" name="bioRxiv">
        <title>A reference genome for Trichogramma kaykai: A tiny desert-dwelling parasitoid wasp with competing sex-ratio distorters.</title>
        <authorList>
            <person name="Culotta J."/>
            <person name="Lindsey A.R."/>
        </authorList>
    </citation>
    <scope>NUCLEOTIDE SEQUENCE [LARGE SCALE GENOMIC DNA]</scope>
    <source>
        <strain evidence="3 4">KSX58</strain>
    </source>
</reference>
<sequence>MNPDNPIIQILPLPRQLPPPVMWSMYSIIAASLVSAITVILLTSDFNSPSGSINVTTTTSDDAETTTPSSTEQTTPTRDQKEQWLAQLLRDTINYECQFHKPNVASCVTWATDQAVRVQHAYRNTIDNIKIDIGDQTRRFSGRKDTTSIAKDEDNSTKCEDNEKEPRSFHRLVSTLWFCPPQSTEDDNDEEDKDDRCRFNVKIMSTAMAWNVSNKSRELVTTFTLLSHNHSGDYTYSYKQSARDTGLPFNHRCLYRVQLFRKKNTTTKSCYIKTLEDHDYTWGSSDSVECKYTFTVTEGCPDFSVTWTDEFSLDSSSYEYSLFQPTIPRRRPDVDDSLVDNDDRFTRSTKPCSTVAKDESTESLRICNSEWYLQKLTDTSENAKRQMVHLAIARRNEDESEKTVKLLTKGHKIVLKELLAVRLVTKDEVVVYFTAAPLNSYGYKYLYSMRIAFPPKDDNTLEPVQCHTCLESGTNDDDDDDDDDNKNDALLPVVGQRTQCSWADVEFSSDALHYIIDCWSAKKFSSSLSQAIIIIKLHSRFILLLTWQIQGSQAAVGRGRVLDHESREAADPLRPSDSRTEARGGRAVVDRVARLRARREQPHESHPVRALEALRAHGLVQEQSVSLPEAAEAPRGHAAGVGSTDGSQRVRVIAVSIPGGSRTFRRALHFERKPGVSGELLMTREALDLMDRSAAAQHIAGNFDCIDQEAIGVIGERFGGHMSLKFASDHDCHSSCHVALKPWTTWQYYVHPFTIQPTTGASAGSRRRHFRREYLRPLVKGLADKSIAVQFEPAKSGTYESGLVEQLEKEKLMDRVVRLDSDEAAGECRVTRAALYEKIIRYLRECFELEQQQENTTPSDRT</sequence>
<keyword evidence="4" id="KW-1185">Reference proteome</keyword>
<evidence type="ECO:0000256" key="1">
    <source>
        <dbReference type="SAM" id="MobiDB-lite"/>
    </source>
</evidence>
<dbReference type="InterPro" id="IPR029058">
    <property type="entry name" value="AB_hydrolase_fold"/>
</dbReference>
<keyword evidence="2" id="KW-0812">Transmembrane</keyword>
<protein>
    <submittedName>
        <fullName evidence="3">Uncharacterized protein</fullName>
    </submittedName>
</protein>
<feature type="region of interest" description="Disordered" evidence="1">
    <location>
        <begin position="51"/>
        <end position="80"/>
    </location>
</feature>
<gene>
    <name evidence="3" type="ORF">TKK_004757</name>
</gene>
<dbReference type="Proteomes" id="UP001627154">
    <property type="component" value="Unassembled WGS sequence"/>
</dbReference>
<feature type="region of interest" description="Disordered" evidence="1">
    <location>
        <begin position="561"/>
        <end position="585"/>
    </location>
</feature>
<comment type="caution">
    <text evidence="3">The sequence shown here is derived from an EMBL/GenBank/DDBJ whole genome shotgun (WGS) entry which is preliminary data.</text>
</comment>
<dbReference type="Gene3D" id="3.40.50.1820">
    <property type="entry name" value="alpha/beta hydrolase"/>
    <property type="match status" value="1"/>
</dbReference>
<name>A0ABD2XB77_9HYME</name>